<reference evidence="4 5" key="1">
    <citation type="submission" date="2012-11" db="EMBL/GenBank/DDBJ databases">
        <title>The complete genome sequence of Corynebacterium maris Coryn-1 (=DSM 45190).</title>
        <authorList>
            <person name="Schaffert L."/>
            <person name="Albersmeier A."/>
            <person name="Kalinowski J."/>
            <person name="Ruckert C."/>
        </authorList>
    </citation>
    <scope>NUCLEOTIDE SEQUENCE [LARGE SCALE GENOMIC DNA]</scope>
    <source>
        <strain evidence="5">Coryn-1</strain>
    </source>
</reference>
<keyword evidence="2" id="KW-0808">Transferase</keyword>
<dbReference type="HOGENOM" id="CLU_067077_0_0_11"/>
<name>S5T240_9CORY</name>
<protein>
    <recommendedName>
        <fullName evidence="3">Glycosyltransferase subfamily 4-like N-terminal domain-containing protein</fullName>
    </recommendedName>
</protein>
<dbReference type="InterPro" id="IPR028098">
    <property type="entry name" value="Glyco_trans_4-like_N"/>
</dbReference>
<evidence type="ECO:0000313" key="5">
    <source>
        <dbReference type="Proteomes" id="UP000015388"/>
    </source>
</evidence>
<dbReference type="eggNOG" id="COG1216">
    <property type="taxonomic scope" value="Bacteria"/>
</dbReference>
<keyword evidence="5" id="KW-1185">Reference proteome</keyword>
<accession>S5T240</accession>
<feature type="domain" description="Glycosyltransferase subfamily 4-like N-terminal" evidence="3">
    <location>
        <begin position="22"/>
        <end position="140"/>
    </location>
</feature>
<keyword evidence="1" id="KW-0328">Glycosyltransferase</keyword>
<dbReference type="Proteomes" id="UP000015388">
    <property type="component" value="Chromosome"/>
</dbReference>
<dbReference type="Gene3D" id="3.40.50.2000">
    <property type="entry name" value="Glycogen Phosphorylase B"/>
    <property type="match status" value="1"/>
</dbReference>
<sequence length="319" mass="34715">MVSIPAGHPYPQAIHADLPGARVLKDPVVDPADPARWWPHRALDPEFWDTDPARDVDLVHLHFGFEHLSPARTRDFVDLLAARDIPLVLTAHDLDNPHLVDQTDYHAQLAILLPAARHVFTLSHAAADRIAHDYGVTAEVTHHPPIVTDPAAVAPRRRAGSAGVFLKSLRGNVVADPRFYRDLAAGVPAEVYAHTDARTPALETTVDHWHEPMDDQELHDTIAAHSVVVLPYTRGTHSGWMRMCRDLSVSVAVPDCGCYASQADDPRAVATYRAGDGADAARAVRELLAAGPVPPLPVPDVTFRHGQLYAALAGERGRA</sequence>
<dbReference type="KEGG" id="cmd:B841_05935"/>
<dbReference type="Pfam" id="PF13439">
    <property type="entry name" value="Glyco_transf_4"/>
    <property type="match status" value="1"/>
</dbReference>
<proteinExistence type="predicted"/>
<evidence type="ECO:0000256" key="1">
    <source>
        <dbReference type="ARBA" id="ARBA00022676"/>
    </source>
</evidence>
<dbReference type="EMBL" id="CP003924">
    <property type="protein sequence ID" value="AGS34660.1"/>
    <property type="molecule type" value="Genomic_DNA"/>
</dbReference>
<organism evidence="4 5">
    <name type="scientific">Corynebacterium maris DSM 45190</name>
    <dbReference type="NCBI Taxonomy" id="1224163"/>
    <lineage>
        <taxon>Bacteria</taxon>
        <taxon>Bacillati</taxon>
        <taxon>Actinomycetota</taxon>
        <taxon>Actinomycetes</taxon>
        <taxon>Mycobacteriales</taxon>
        <taxon>Corynebacteriaceae</taxon>
        <taxon>Corynebacterium</taxon>
    </lineage>
</organism>
<dbReference type="SUPFAM" id="SSF53756">
    <property type="entry name" value="UDP-Glycosyltransferase/glycogen phosphorylase"/>
    <property type="match status" value="1"/>
</dbReference>
<gene>
    <name evidence="4" type="ORF">B841_05935</name>
</gene>
<evidence type="ECO:0000313" key="4">
    <source>
        <dbReference type="EMBL" id="AGS34660.1"/>
    </source>
</evidence>
<evidence type="ECO:0000256" key="2">
    <source>
        <dbReference type="ARBA" id="ARBA00022679"/>
    </source>
</evidence>
<dbReference type="STRING" id="1224163.B841_05935"/>
<dbReference type="PATRIC" id="fig|1224163.3.peg.1190"/>
<dbReference type="AlphaFoldDB" id="S5T240"/>
<evidence type="ECO:0000259" key="3">
    <source>
        <dbReference type="Pfam" id="PF13439"/>
    </source>
</evidence>
<dbReference type="GO" id="GO:0016757">
    <property type="term" value="F:glycosyltransferase activity"/>
    <property type="evidence" value="ECO:0007669"/>
    <property type="project" value="UniProtKB-KW"/>
</dbReference>